<sequence>MFEYFKMGYGLVTENDPTTENCNLFLAQWHILKNAKEGLTEADRDWFMANMTSKKNADGLYNRRSIEGVPVRSVSQDEILGFLISSTLLSTPNADKIWKHLKSHLMTYNNTGRLRDSIPFNPGNLYSWGQICGSWLSYLSLPIYVINLLIAIHKDAGNTSSKIMLWMEFATMPKTHINEMLHSIYENEMIKQYGPDYVSVLLHFYHGAENKQDFPIFKELQ</sequence>
<reference evidence="1" key="1">
    <citation type="submission" date="2020-04" db="EMBL/GenBank/DDBJ databases">
        <authorList>
            <person name="Chiriac C."/>
            <person name="Salcher M."/>
            <person name="Ghai R."/>
            <person name="Kavagutti S V."/>
        </authorList>
    </citation>
    <scope>NUCLEOTIDE SEQUENCE</scope>
</reference>
<accession>A0A6J5KTH3</accession>
<protein>
    <submittedName>
        <fullName evidence="1">Uncharacterized protein</fullName>
    </submittedName>
</protein>
<gene>
    <name evidence="1" type="ORF">UFOVP53_3</name>
</gene>
<organism evidence="1">
    <name type="scientific">uncultured Caudovirales phage</name>
    <dbReference type="NCBI Taxonomy" id="2100421"/>
    <lineage>
        <taxon>Viruses</taxon>
        <taxon>Duplodnaviria</taxon>
        <taxon>Heunggongvirae</taxon>
        <taxon>Uroviricota</taxon>
        <taxon>Caudoviricetes</taxon>
        <taxon>Peduoviridae</taxon>
        <taxon>Maltschvirus</taxon>
        <taxon>Maltschvirus maltsch</taxon>
    </lineage>
</organism>
<dbReference type="EMBL" id="LR796189">
    <property type="protein sequence ID" value="CAB4124475.1"/>
    <property type="molecule type" value="Genomic_DNA"/>
</dbReference>
<proteinExistence type="predicted"/>
<evidence type="ECO:0000313" key="1">
    <source>
        <dbReference type="EMBL" id="CAB4124475.1"/>
    </source>
</evidence>
<name>A0A6J5KTH3_9CAUD</name>